<dbReference type="Gene3D" id="3.20.20.70">
    <property type="entry name" value="Aldolase class I"/>
    <property type="match status" value="1"/>
</dbReference>
<feature type="domain" description="Pyruvate carboxyltransferase" evidence="2">
    <location>
        <begin position="1"/>
        <end position="251"/>
    </location>
</feature>
<evidence type="ECO:0000313" key="4">
    <source>
        <dbReference type="Proteomes" id="UP000295066"/>
    </source>
</evidence>
<organism evidence="3 4">
    <name type="scientific">Aminivibrio pyruvatiphilus</name>
    <dbReference type="NCBI Taxonomy" id="1005740"/>
    <lineage>
        <taxon>Bacteria</taxon>
        <taxon>Thermotogati</taxon>
        <taxon>Synergistota</taxon>
        <taxon>Synergistia</taxon>
        <taxon>Synergistales</taxon>
        <taxon>Aminobacteriaceae</taxon>
        <taxon>Aminivibrio</taxon>
    </lineage>
</organism>
<protein>
    <submittedName>
        <fullName evidence="3">4-hydroxy 2-oxovalerate aldolase</fullName>
    </submittedName>
</protein>
<gene>
    <name evidence="3" type="ORF">C8D99_10268</name>
</gene>
<evidence type="ECO:0000259" key="2">
    <source>
        <dbReference type="PROSITE" id="PS50991"/>
    </source>
</evidence>
<dbReference type="GO" id="GO:0003852">
    <property type="term" value="F:2-isopropylmalate synthase activity"/>
    <property type="evidence" value="ECO:0007669"/>
    <property type="project" value="TreeGrafter"/>
</dbReference>
<dbReference type="Proteomes" id="UP000295066">
    <property type="component" value="Unassembled WGS sequence"/>
</dbReference>
<evidence type="ECO:0000256" key="1">
    <source>
        <dbReference type="ARBA" id="ARBA00023211"/>
    </source>
</evidence>
<dbReference type="GO" id="GO:0009098">
    <property type="term" value="P:L-leucine biosynthetic process"/>
    <property type="evidence" value="ECO:0007669"/>
    <property type="project" value="TreeGrafter"/>
</dbReference>
<reference evidence="3 4" key="1">
    <citation type="submission" date="2019-03" db="EMBL/GenBank/DDBJ databases">
        <title>Genomic Encyclopedia of Type Strains, Phase IV (KMG-IV): sequencing the most valuable type-strain genomes for metagenomic binning, comparative biology and taxonomic classification.</title>
        <authorList>
            <person name="Goeker M."/>
        </authorList>
    </citation>
    <scope>NUCLEOTIDE SEQUENCE [LARGE SCALE GENOMIC DNA]</scope>
    <source>
        <strain evidence="3 4">DSM 25964</strain>
    </source>
</reference>
<dbReference type="EMBL" id="SORI01000002">
    <property type="protein sequence ID" value="TDY63087.1"/>
    <property type="molecule type" value="Genomic_DNA"/>
</dbReference>
<dbReference type="PANTHER" id="PTHR10277:SF9">
    <property type="entry name" value="2-ISOPROPYLMALATE SYNTHASE 1, CHLOROPLASTIC-RELATED"/>
    <property type="match status" value="1"/>
</dbReference>
<dbReference type="InterPro" id="IPR000891">
    <property type="entry name" value="PYR_CT"/>
</dbReference>
<keyword evidence="1" id="KW-0464">Manganese</keyword>
<comment type="caution">
    <text evidence="3">The sequence shown here is derived from an EMBL/GenBank/DDBJ whole genome shotgun (WGS) entry which is preliminary data.</text>
</comment>
<dbReference type="Pfam" id="PF00682">
    <property type="entry name" value="HMGL-like"/>
    <property type="match status" value="1"/>
</dbReference>
<dbReference type="InterPro" id="IPR013785">
    <property type="entry name" value="Aldolase_TIM"/>
</dbReference>
<sequence>MKLFDCTLRDGANVLGKGFPADLTEMMLQGLIENGITAIEYGNAGGIGAYEVSNSIAPLTDLEYLDLVQPYLGKAEIGMFLNAKRYREQNVVLAAEKGLAFLRVGADAGDSAIAMDAVRIVARHGMKVYYSLMKAYIVSPAALAEESRKLEDAGVHEITIMDSAGFMTPDQTSRYTEALVNAVGIPVGFHGHNNLGLSVANVLAAVGSGAELIDCGLLGMARSAGNTPTEVIAAVLQRDGKLPEVNLFGLLRFLEDRLIPAMERHGYHTAIPPLDLILGYSGCHSGFLKLFRDIAREKNVDLLRLIAVVTGKNQKSPSEDEIRAAADAL</sequence>
<dbReference type="RefSeq" id="WP_133955917.1">
    <property type="nucleotide sequence ID" value="NZ_SORI01000002.1"/>
</dbReference>
<accession>A0A4R8MF75</accession>
<name>A0A4R8MF75_9BACT</name>
<evidence type="ECO:0000313" key="3">
    <source>
        <dbReference type="EMBL" id="TDY63087.1"/>
    </source>
</evidence>
<proteinExistence type="predicted"/>
<dbReference type="InterPro" id="IPR050073">
    <property type="entry name" value="2-IPM_HCS-like"/>
</dbReference>
<dbReference type="OrthoDB" id="9804858at2"/>
<dbReference type="PROSITE" id="PS50991">
    <property type="entry name" value="PYR_CT"/>
    <property type="match status" value="1"/>
</dbReference>
<dbReference type="AlphaFoldDB" id="A0A4R8MF75"/>
<dbReference type="PANTHER" id="PTHR10277">
    <property type="entry name" value="HOMOCITRATE SYNTHASE-RELATED"/>
    <property type="match status" value="1"/>
</dbReference>
<keyword evidence="4" id="KW-1185">Reference proteome</keyword>
<dbReference type="SUPFAM" id="SSF51569">
    <property type="entry name" value="Aldolase"/>
    <property type="match status" value="1"/>
</dbReference>